<dbReference type="Gene3D" id="1.10.1220.10">
    <property type="entry name" value="Met repressor-like"/>
    <property type="match status" value="1"/>
</dbReference>
<evidence type="ECO:0000256" key="1">
    <source>
        <dbReference type="SAM" id="MobiDB-lite"/>
    </source>
</evidence>
<evidence type="ECO:0000313" key="3">
    <source>
        <dbReference type="Proteomes" id="UP001223214"/>
    </source>
</evidence>
<dbReference type="GO" id="GO:0043565">
    <property type="term" value="F:sequence-specific DNA binding"/>
    <property type="evidence" value="ECO:0007669"/>
    <property type="project" value="UniProtKB-ARBA"/>
</dbReference>
<dbReference type="Proteomes" id="UP001223214">
    <property type="component" value="Unassembled WGS sequence"/>
</dbReference>
<feature type="region of interest" description="Disordered" evidence="1">
    <location>
        <begin position="1"/>
        <end position="24"/>
    </location>
</feature>
<dbReference type="AlphaFoldDB" id="A0AAP4FQV9"/>
<organism evidence="2 3">
    <name type="scientific">Lelliottia wanjuensis</name>
    <dbReference type="NCBI Taxonomy" id="3050585"/>
    <lineage>
        <taxon>Bacteria</taxon>
        <taxon>Pseudomonadati</taxon>
        <taxon>Pseudomonadota</taxon>
        <taxon>Gammaproteobacteria</taxon>
        <taxon>Enterobacterales</taxon>
        <taxon>Enterobacteriaceae</taxon>
        <taxon>Lelliottia</taxon>
    </lineage>
</organism>
<sequence length="71" mass="7937">MVRKSPPKLSPEKTPPLNVTTTQHDAGGVKAIQIRIEPALHREIKACAAEEGKSITALLLEAWRLYRQLHQ</sequence>
<name>A0AAP4FQV9_9ENTR</name>
<gene>
    <name evidence="2" type="ORF">QQF32_01725</name>
</gene>
<dbReference type="SUPFAM" id="SSF47598">
    <property type="entry name" value="Ribbon-helix-helix"/>
    <property type="match status" value="1"/>
</dbReference>
<dbReference type="GO" id="GO:0006355">
    <property type="term" value="P:regulation of DNA-templated transcription"/>
    <property type="evidence" value="ECO:0007669"/>
    <property type="project" value="InterPro"/>
</dbReference>
<dbReference type="EMBL" id="JASSOM010000003">
    <property type="protein sequence ID" value="MDK9361923.1"/>
    <property type="molecule type" value="Genomic_DNA"/>
</dbReference>
<proteinExistence type="predicted"/>
<dbReference type="InterPro" id="IPR013321">
    <property type="entry name" value="Arc_rbn_hlx_hlx"/>
</dbReference>
<dbReference type="InterPro" id="IPR010985">
    <property type="entry name" value="Ribbon_hlx_hlx"/>
</dbReference>
<dbReference type="RefSeq" id="WP_285149675.1">
    <property type="nucleotide sequence ID" value="NZ_JASSOM010000003.1"/>
</dbReference>
<accession>A0AAP4FQV9</accession>
<dbReference type="Pfam" id="PF05534">
    <property type="entry name" value="HicB"/>
    <property type="match status" value="1"/>
</dbReference>
<protein>
    <submittedName>
        <fullName evidence="2">Toxin-antitoxin system HicB family antitoxin</fullName>
    </submittedName>
</protein>
<comment type="caution">
    <text evidence="2">The sequence shown here is derived from an EMBL/GenBank/DDBJ whole genome shotgun (WGS) entry which is preliminary data.</text>
</comment>
<keyword evidence="3" id="KW-1185">Reference proteome</keyword>
<dbReference type="InterPro" id="IPR008651">
    <property type="entry name" value="Uncharacterised_HicB"/>
</dbReference>
<reference evidence="2 3" key="1">
    <citation type="submission" date="2023-06" db="EMBL/GenBank/DDBJ databases">
        <title>Identification and characterization of antibiotic-resistant Gram-negative bacteria.</title>
        <authorList>
            <person name="Cho G.-S."/>
            <person name="Lee J."/>
            <person name="Tai E."/>
            <person name="Jeong S."/>
            <person name="Kim I."/>
            <person name="Kim B.-E."/>
            <person name="Jeong M.-I."/>
            <person name="Oh K.-K."/>
            <person name="Franz C.M.A.P."/>
        </authorList>
    </citation>
    <scope>NUCLEOTIDE SEQUENCE [LARGE SCALE GENOMIC DNA]</scope>
    <source>
        <strain evidence="2 3">V106_12</strain>
    </source>
</reference>
<evidence type="ECO:0000313" key="2">
    <source>
        <dbReference type="EMBL" id="MDK9361923.1"/>
    </source>
</evidence>